<dbReference type="Proteomes" id="UP000308600">
    <property type="component" value="Unassembled WGS sequence"/>
</dbReference>
<organism evidence="1 2">
    <name type="scientific">Pluteus cervinus</name>
    <dbReference type="NCBI Taxonomy" id="181527"/>
    <lineage>
        <taxon>Eukaryota</taxon>
        <taxon>Fungi</taxon>
        <taxon>Dikarya</taxon>
        <taxon>Basidiomycota</taxon>
        <taxon>Agaricomycotina</taxon>
        <taxon>Agaricomycetes</taxon>
        <taxon>Agaricomycetidae</taxon>
        <taxon>Agaricales</taxon>
        <taxon>Pluteineae</taxon>
        <taxon>Pluteaceae</taxon>
        <taxon>Pluteus</taxon>
    </lineage>
</organism>
<reference evidence="1 2" key="1">
    <citation type="journal article" date="2019" name="Nat. Ecol. Evol.">
        <title>Megaphylogeny resolves global patterns of mushroom evolution.</title>
        <authorList>
            <person name="Varga T."/>
            <person name="Krizsan K."/>
            <person name="Foldi C."/>
            <person name="Dima B."/>
            <person name="Sanchez-Garcia M."/>
            <person name="Sanchez-Ramirez S."/>
            <person name="Szollosi G.J."/>
            <person name="Szarkandi J.G."/>
            <person name="Papp V."/>
            <person name="Albert L."/>
            <person name="Andreopoulos W."/>
            <person name="Angelini C."/>
            <person name="Antonin V."/>
            <person name="Barry K.W."/>
            <person name="Bougher N.L."/>
            <person name="Buchanan P."/>
            <person name="Buyck B."/>
            <person name="Bense V."/>
            <person name="Catcheside P."/>
            <person name="Chovatia M."/>
            <person name="Cooper J."/>
            <person name="Damon W."/>
            <person name="Desjardin D."/>
            <person name="Finy P."/>
            <person name="Geml J."/>
            <person name="Haridas S."/>
            <person name="Hughes K."/>
            <person name="Justo A."/>
            <person name="Karasinski D."/>
            <person name="Kautmanova I."/>
            <person name="Kiss B."/>
            <person name="Kocsube S."/>
            <person name="Kotiranta H."/>
            <person name="LaButti K.M."/>
            <person name="Lechner B.E."/>
            <person name="Liimatainen K."/>
            <person name="Lipzen A."/>
            <person name="Lukacs Z."/>
            <person name="Mihaltcheva S."/>
            <person name="Morgado L.N."/>
            <person name="Niskanen T."/>
            <person name="Noordeloos M.E."/>
            <person name="Ohm R.A."/>
            <person name="Ortiz-Santana B."/>
            <person name="Ovrebo C."/>
            <person name="Racz N."/>
            <person name="Riley R."/>
            <person name="Savchenko A."/>
            <person name="Shiryaev A."/>
            <person name="Soop K."/>
            <person name="Spirin V."/>
            <person name="Szebenyi C."/>
            <person name="Tomsovsky M."/>
            <person name="Tulloss R.E."/>
            <person name="Uehling J."/>
            <person name="Grigoriev I.V."/>
            <person name="Vagvolgyi C."/>
            <person name="Papp T."/>
            <person name="Martin F.M."/>
            <person name="Miettinen O."/>
            <person name="Hibbett D.S."/>
            <person name="Nagy L.G."/>
        </authorList>
    </citation>
    <scope>NUCLEOTIDE SEQUENCE [LARGE SCALE GENOMIC DNA]</scope>
    <source>
        <strain evidence="1 2">NL-1719</strain>
    </source>
</reference>
<protein>
    <submittedName>
        <fullName evidence="1">Uncharacterized protein</fullName>
    </submittedName>
</protein>
<evidence type="ECO:0000313" key="2">
    <source>
        <dbReference type="Proteomes" id="UP000308600"/>
    </source>
</evidence>
<accession>A0ACD3AXS2</accession>
<gene>
    <name evidence="1" type="ORF">BDN72DRAFT_818920</name>
</gene>
<name>A0ACD3AXS2_9AGAR</name>
<proteinExistence type="predicted"/>
<dbReference type="EMBL" id="ML208314">
    <property type="protein sequence ID" value="TFK70406.1"/>
    <property type="molecule type" value="Genomic_DNA"/>
</dbReference>
<evidence type="ECO:0000313" key="1">
    <source>
        <dbReference type="EMBL" id="TFK70406.1"/>
    </source>
</evidence>
<sequence length="134" mass="15468">MLSSTFTVTSRIWTAVPQLCRGVANRAALRPVPPPRESIASPQDFLKAIGRSSETKLQIENWDAFWKTSGYDLKKAGLAVRDRRYILWCMEKFRLGQRVETFAHEPRGKKTVRGWGPVVQNGKRIRSRRLKDRK</sequence>
<keyword evidence="2" id="KW-1185">Reference proteome</keyword>